<dbReference type="Gene3D" id="3.20.20.70">
    <property type="entry name" value="Aldolase class I"/>
    <property type="match status" value="1"/>
</dbReference>
<keyword evidence="4" id="KW-0408">Iron</keyword>
<dbReference type="GO" id="GO:0046872">
    <property type="term" value="F:metal ion binding"/>
    <property type="evidence" value="ECO:0007669"/>
    <property type="project" value="UniProtKB-KW"/>
</dbReference>
<dbReference type="InterPro" id="IPR007197">
    <property type="entry name" value="rSAM"/>
</dbReference>
<evidence type="ECO:0000259" key="6">
    <source>
        <dbReference type="Pfam" id="PF04055"/>
    </source>
</evidence>
<dbReference type="PANTHER" id="PTHR43409:SF7">
    <property type="entry name" value="BLL1977 PROTEIN"/>
    <property type="match status" value="1"/>
</dbReference>
<dbReference type="Pfam" id="PF04055">
    <property type="entry name" value="Radical_SAM"/>
    <property type="match status" value="1"/>
</dbReference>
<dbReference type="Proteomes" id="UP000028042">
    <property type="component" value="Unassembled WGS sequence"/>
</dbReference>
<dbReference type="RefSeq" id="WP_003445391.1">
    <property type="nucleotide sequence ID" value="NZ_CP009267.1"/>
</dbReference>
<dbReference type="AlphaFoldDB" id="A0A0H3JB49"/>
<evidence type="ECO:0000313" key="9">
    <source>
        <dbReference type="Proteomes" id="UP000028042"/>
    </source>
</evidence>
<dbReference type="GeneID" id="93075160"/>
<keyword evidence="10" id="KW-1185">Reference proteome</keyword>
<evidence type="ECO:0000313" key="10">
    <source>
        <dbReference type="Proteomes" id="UP000030905"/>
    </source>
</evidence>
<feature type="domain" description="Radical SAM core" evidence="6">
    <location>
        <begin position="29"/>
        <end position="139"/>
    </location>
</feature>
<organism evidence="7 10">
    <name type="scientific">Clostridium pasteurianum DSM 525 = ATCC 6013</name>
    <dbReference type="NCBI Taxonomy" id="1262449"/>
    <lineage>
        <taxon>Bacteria</taxon>
        <taxon>Bacillati</taxon>
        <taxon>Bacillota</taxon>
        <taxon>Clostridia</taxon>
        <taxon>Eubacteriales</taxon>
        <taxon>Clostridiaceae</taxon>
        <taxon>Clostridium</taxon>
    </lineage>
</organism>
<dbReference type="PATRIC" id="fig|1262449.3.peg.2305"/>
<dbReference type="KEGG" id="cpat:CLPA_c30440"/>
<keyword evidence="2" id="KW-0949">S-adenosyl-L-methionine</keyword>
<evidence type="ECO:0000256" key="5">
    <source>
        <dbReference type="ARBA" id="ARBA00023014"/>
    </source>
</evidence>
<keyword evidence="3" id="KW-0479">Metal-binding</keyword>
<proteinExistence type="predicted"/>
<keyword evidence="5" id="KW-0411">Iron-sulfur</keyword>
<dbReference type="InterPro" id="IPR013785">
    <property type="entry name" value="Aldolase_TIM"/>
</dbReference>
<dbReference type="KEGG" id="cpae:CPAST_c30440"/>
<evidence type="ECO:0000313" key="8">
    <source>
        <dbReference type="EMBL" id="KRU10894.1"/>
    </source>
</evidence>
<evidence type="ECO:0000256" key="3">
    <source>
        <dbReference type="ARBA" id="ARBA00022723"/>
    </source>
</evidence>
<gene>
    <name evidence="7" type="ORF">CLPA_c30440</name>
    <name evidence="8" type="ORF">CP6013_00141</name>
</gene>
<reference evidence="7 10" key="1">
    <citation type="journal article" date="2015" name="Genome Announc.">
        <title>Complete Genome Sequence of the Nitrogen-Fixing and Solvent-Producing Clostridium pasteurianum DSM 525.</title>
        <authorList>
            <person name="Poehlein A."/>
            <person name="Grosse-Honebrink A."/>
            <person name="Zhang Y."/>
            <person name="Minton N.P."/>
            <person name="Daniel R."/>
        </authorList>
    </citation>
    <scope>NUCLEOTIDE SEQUENCE [LARGE SCALE GENOMIC DNA]</scope>
    <source>
        <strain evidence="7">DSM 525</strain>
        <strain evidence="10">DSM 525 / ATCC 6013</strain>
    </source>
</reference>
<reference evidence="8 9" key="3">
    <citation type="journal article" name="Genome Announc.">
        <title>Improved Draft Genome Sequence of Clostridium pasteurianum Strain ATCC 6013 (DSM 525) Using a Hybrid Next-Generation Sequencing Approach.</title>
        <authorList>
            <person name="Pyne M.E."/>
            <person name="Utturkar S."/>
            <person name="Brown S.D."/>
            <person name="Moo-Young M."/>
            <person name="Chung D.A."/>
            <person name="Chou C.P."/>
        </authorList>
    </citation>
    <scope>NUCLEOTIDE SEQUENCE [LARGE SCALE GENOMIC DNA]</scope>
    <source>
        <strain evidence="8 9">ATCC 6013</strain>
    </source>
</reference>
<dbReference type="Proteomes" id="UP000030905">
    <property type="component" value="Chromosome"/>
</dbReference>
<dbReference type="GO" id="GO:0003824">
    <property type="term" value="F:catalytic activity"/>
    <property type="evidence" value="ECO:0007669"/>
    <property type="project" value="InterPro"/>
</dbReference>
<evidence type="ECO:0000256" key="4">
    <source>
        <dbReference type="ARBA" id="ARBA00023004"/>
    </source>
</evidence>
<name>A0A0H3JB49_CLOPA</name>
<dbReference type="EMBL" id="JPGY02000001">
    <property type="protein sequence ID" value="KRU10894.1"/>
    <property type="molecule type" value="Genomic_DNA"/>
</dbReference>
<dbReference type="PANTHER" id="PTHR43409">
    <property type="entry name" value="ANAEROBIC MAGNESIUM-PROTOPORPHYRIN IX MONOMETHYL ESTER CYCLASE-RELATED"/>
    <property type="match status" value="1"/>
</dbReference>
<evidence type="ECO:0000256" key="2">
    <source>
        <dbReference type="ARBA" id="ARBA00022691"/>
    </source>
</evidence>
<protein>
    <submittedName>
        <fullName evidence="7">Fe-S oxidoreductase</fullName>
    </submittedName>
</protein>
<evidence type="ECO:0000313" key="7">
    <source>
        <dbReference type="EMBL" id="AJA53098.1"/>
    </source>
</evidence>
<dbReference type="GO" id="GO:0051536">
    <property type="term" value="F:iron-sulfur cluster binding"/>
    <property type="evidence" value="ECO:0007669"/>
    <property type="project" value="UniProtKB-KW"/>
</dbReference>
<dbReference type="InterPro" id="IPR051198">
    <property type="entry name" value="BchE-like"/>
</dbReference>
<dbReference type="SUPFAM" id="SSF102114">
    <property type="entry name" value="Radical SAM enzymes"/>
    <property type="match status" value="1"/>
</dbReference>
<dbReference type="eggNOG" id="COG1032">
    <property type="taxonomic scope" value="Bacteria"/>
</dbReference>
<reference evidence="8" key="2">
    <citation type="submission" date="2015-10" db="EMBL/GenBank/DDBJ databases">
        <title>Improved Draft Genome Sequence of Clostridium pasteurianum Strain ATCC 6013 (DSM 525) Using a Hybrid Next-Generation Sequencing Approach.</title>
        <authorList>
            <person name="Pyne M.E."/>
            <person name="Utturkar S.M."/>
            <person name="Brown S.D."/>
            <person name="Moo-Young M."/>
            <person name="Chung D.A."/>
            <person name="Chou P.C."/>
        </authorList>
    </citation>
    <scope>NUCLEOTIDE SEQUENCE</scope>
    <source>
        <strain evidence="8">ATCC 6013</strain>
    </source>
</reference>
<evidence type="ECO:0000256" key="1">
    <source>
        <dbReference type="ARBA" id="ARBA00001966"/>
    </source>
</evidence>
<comment type="cofactor">
    <cofactor evidence="1">
        <name>[4Fe-4S] cluster</name>
        <dbReference type="ChEBI" id="CHEBI:49883"/>
    </cofactor>
</comment>
<dbReference type="InterPro" id="IPR058240">
    <property type="entry name" value="rSAM_sf"/>
</dbReference>
<dbReference type="EMBL" id="CP009268">
    <property type="protein sequence ID" value="AJA53098.1"/>
    <property type="molecule type" value="Genomic_DNA"/>
</dbReference>
<accession>A0A0H3JB49</accession>
<dbReference type="GO" id="GO:0005829">
    <property type="term" value="C:cytosol"/>
    <property type="evidence" value="ECO:0007669"/>
    <property type="project" value="TreeGrafter"/>
</dbReference>
<sequence>MRTRTPNNVIEDIKQSIAFHEHSIIPRMSRVLWLSDDNFFADRDWAVSVLNAIIESDIKYYFTIQARYEVGFDDEMLDLLKKAGFIEVAMGIEFLEDKSFEEYHKKSSYTEIVRSVQNIQKHGLNVRGLFIVGADNHTKGVGDRLANFVLEHNIHGILIQSMYFVPGTPVYEANKNRLLHKNWAKYNGNVVHYPQNITPYDLQEEIIHAIDRIYSAKRLFHALLHEKWIHKVLFIGEYFWQKSVRANLKQELPYLKNLEIGVK</sequence>